<accession>A0AB38XR51</accession>
<protein>
    <recommendedName>
        <fullName evidence="3">Phage tail protein</fullName>
    </recommendedName>
</protein>
<sequence length="291" mass="32597">MWDSRFTLSAPGVEYTFGAGTGAKIASTKPAGIERETKRQLRGDGRGYHLQKDLLKPGVWEWDLILFEHEGITPRGQLDRLQGAWTAARKSGETALLRWDSDEDEKLIIGRPGRLQANDLNVAERWGFIRVAVQFEAMTNTVMGGYEKQVTTVSTRPLPSEGFVFPLEFPLFFQHSTHRSQNVVLADNRGTVDAPAKVRFYGPCVHPTVTIGRTNVRLLGQLRKGETVTVDPFNKTILDNSGRSRHDMLDPWTPLSELVVPPGLTEVTVKADYGSYEKVVGSVYWRDTWPA</sequence>
<dbReference type="AlphaFoldDB" id="A0AB38XR51"/>
<dbReference type="KEGG" id="wne:PIG85_03885"/>
<gene>
    <name evidence="1" type="ORF">PIG85_03885</name>
</gene>
<dbReference type="RefSeq" id="WP_048707047.1">
    <property type="nucleotide sequence ID" value="NZ_CP116394.1"/>
</dbReference>
<reference evidence="1" key="1">
    <citation type="submission" date="2023-01" db="EMBL/GenBank/DDBJ databases">
        <title>Comparative Genomic Analysis of the Clinically-Derived Winkia Strain NY0527 Provides Evidence into the Taxonomic Reassignment of Winkia neuii and Characterizes Their Virulence Traits.</title>
        <authorList>
            <person name="Cai X."/>
            <person name="Peng Y."/>
            <person name="Li M."/>
            <person name="Qiu Y."/>
            <person name="Wang Y."/>
            <person name="Xu L."/>
            <person name="Hou Q."/>
        </authorList>
    </citation>
    <scope>NUCLEOTIDE SEQUENCE</scope>
    <source>
        <strain evidence="1">NY0527</strain>
    </source>
</reference>
<dbReference type="Proteomes" id="UP001211044">
    <property type="component" value="Chromosome"/>
</dbReference>
<evidence type="ECO:0000313" key="2">
    <source>
        <dbReference type="Proteomes" id="UP001211044"/>
    </source>
</evidence>
<dbReference type="EMBL" id="CP116394">
    <property type="protein sequence ID" value="WCE46796.1"/>
    <property type="molecule type" value="Genomic_DNA"/>
</dbReference>
<name>A0AB38XR51_9ACTO</name>
<organism evidence="1 2">
    <name type="scientific">Winkia neuii subsp. anitrata</name>
    <dbReference type="NCBI Taxonomy" id="29318"/>
    <lineage>
        <taxon>Bacteria</taxon>
        <taxon>Bacillati</taxon>
        <taxon>Actinomycetota</taxon>
        <taxon>Actinomycetes</taxon>
        <taxon>Actinomycetales</taxon>
        <taxon>Actinomycetaceae</taxon>
        <taxon>Winkia</taxon>
    </lineage>
</organism>
<evidence type="ECO:0008006" key="3">
    <source>
        <dbReference type="Google" id="ProtNLM"/>
    </source>
</evidence>
<evidence type="ECO:0000313" key="1">
    <source>
        <dbReference type="EMBL" id="WCE46796.1"/>
    </source>
</evidence>
<proteinExistence type="predicted"/>